<protein>
    <recommendedName>
        <fullName evidence="7">CopC domain-containing protein</fullName>
    </recommendedName>
</protein>
<evidence type="ECO:0000256" key="4">
    <source>
        <dbReference type="ARBA" id="ARBA00023008"/>
    </source>
</evidence>
<dbReference type="EMBL" id="PVTL01000001">
    <property type="protein sequence ID" value="PRY70105.1"/>
    <property type="molecule type" value="Genomic_DNA"/>
</dbReference>
<evidence type="ECO:0000259" key="7">
    <source>
        <dbReference type="Pfam" id="PF04234"/>
    </source>
</evidence>
<keyword evidence="6" id="KW-1133">Transmembrane helix</keyword>
<dbReference type="InterPro" id="IPR014756">
    <property type="entry name" value="Ig_E-set"/>
</dbReference>
<keyword evidence="4" id="KW-0186">Copper</keyword>
<organism evidence="8 9">
    <name type="scientific">Glaciihabitans tibetensis</name>
    <dbReference type="NCBI Taxonomy" id="1266600"/>
    <lineage>
        <taxon>Bacteria</taxon>
        <taxon>Bacillati</taxon>
        <taxon>Actinomycetota</taxon>
        <taxon>Actinomycetes</taxon>
        <taxon>Micrococcales</taxon>
        <taxon>Microbacteriaceae</taxon>
        <taxon>Glaciihabitans</taxon>
    </lineage>
</organism>
<dbReference type="RefSeq" id="WP_106208995.1">
    <property type="nucleotide sequence ID" value="NZ_PVTL01000001.1"/>
</dbReference>
<feature type="compositionally biased region" description="Low complexity" evidence="5">
    <location>
        <begin position="138"/>
        <end position="150"/>
    </location>
</feature>
<dbReference type="GO" id="GO:0006825">
    <property type="term" value="P:copper ion transport"/>
    <property type="evidence" value="ECO:0007669"/>
    <property type="project" value="InterPro"/>
</dbReference>
<dbReference type="Proteomes" id="UP000237983">
    <property type="component" value="Unassembled WGS sequence"/>
</dbReference>
<keyword evidence="6" id="KW-0472">Membrane</keyword>
<sequence>MRPVKAVTLTAVGTLVLGGTLFGFASAAQAHNYLVSSTPAAGEELTALPSNFEITTNEALLESVGEGGFALEVIDEAGLYYGDGCVTIAGPTMSTAAALGEPGDYTVVWQVVSADGHTVSAEYPFTWAPADASASVVSEGSAAAPQCGDTADPEPDTAPDTEPGTGSEDTEGQATDSAQLANLSDVLWIGGAVVLLGATVAVTLVLSGRKKKN</sequence>
<keyword evidence="9" id="KW-1185">Reference proteome</keyword>
<dbReference type="GO" id="GO:0005886">
    <property type="term" value="C:plasma membrane"/>
    <property type="evidence" value="ECO:0007669"/>
    <property type="project" value="TreeGrafter"/>
</dbReference>
<comment type="caution">
    <text evidence="8">The sequence shown here is derived from an EMBL/GenBank/DDBJ whole genome shotgun (WGS) entry which is preliminary data.</text>
</comment>
<evidence type="ECO:0000256" key="5">
    <source>
        <dbReference type="SAM" id="MobiDB-lite"/>
    </source>
</evidence>
<comment type="subcellular location">
    <subcellularLocation>
        <location evidence="1">Cell envelope</location>
    </subcellularLocation>
</comment>
<keyword evidence="2" id="KW-0479">Metal-binding</keyword>
<proteinExistence type="predicted"/>
<accession>A0A2T0VJ34</accession>
<keyword evidence="6" id="KW-0812">Transmembrane</keyword>
<keyword evidence="3" id="KW-0732">Signal</keyword>
<feature type="region of interest" description="Disordered" evidence="5">
    <location>
        <begin position="138"/>
        <end position="174"/>
    </location>
</feature>
<dbReference type="OrthoDB" id="5242236at2"/>
<dbReference type="GO" id="GO:0030313">
    <property type="term" value="C:cell envelope"/>
    <property type="evidence" value="ECO:0007669"/>
    <property type="project" value="UniProtKB-SubCell"/>
</dbReference>
<evidence type="ECO:0000313" key="8">
    <source>
        <dbReference type="EMBL" id="PRY70105.1"/>
    </source>
</evidence>
<dbReference type="Gene3D" id="2.60.40.1220">
    <property type="match status" value="1"/>
</dbReference>
<evidence type="ECO:0000256" key="1">
    <source>
        <dbReference type="ARBA" id="ARBA00004196"/>
    </source>
</evidence>
<name>A0A2T0VJ34_9MICO</name>
<dbReference type="PANTHER" id="PTHR34820:SF4">
    <property type="entry name" value="INNER MEMBRANE PROTEIN YEBZ"/>
    <property type="match status" value="1"/>
</dbReference>
<gene>
    <name evidence="8" type="ORF">B0I08_101232</name>
</gene>
<dbReference type="InterPro" id="IPR007348">
    <property type="entry name" value="CopC_dom"/>
</dbReference>
<dbReference type="GO" id="GO:0042597">
    <property type="term" value="C:periplasmic space"/>
    <property type="evidence" value="ECO:0007669"/>
    <property type="project" value="InterPro"/>
</dbReference>
<reference evidence="8 9" key="1">
    <citation type="submission" date="2018-03" db="EMBL/GenBank/DDBJ databases">
        <title>Genomic Encyclopedia of Type Strains, Phase III (KMG-III): the genomes of soil and plant-associated and newly described type strains.</title>
        <authorList>
            <person name="Whitman W."/>
        </authorList>
    </citation>
    <scope>NUCLEOTIDE SEQUENCE [LARGE SCALE GENOMIC DNA]</scope>
    <source>
        <strain evidence="8 9">CGMCC 1.12484</strain>
    </source>
</reference>
<dbReference type="InterPro" id="IPR014755">
    <property type="entry name" value="Cu-Rt/internalin_Ig-like"/>
</dbReference>
<dbReference type="Pfam" id="PF04234">
    <property type="entry name" value="CopC"/>
    <property type="match status" value="1"/>
</dbReference>
<dbReference type="GO" id="GO:0046688">
    <property type="term" value="P:response to copper ion"/>
    <property type="evidence" value="ECO:0007669"/>
    <property type="project" value="InterPro"/>
</dbReference>
<evidence type="ECO:0000256" key="6">
    <source>
        <dbReference type="SAM" id="Phobius"/>
    </source>
</evidence>
<evidence type="ECO:0000313" key="9">
    <source>
        <dbReference type="Proteomes" id="UP000237983"/>
    </source>
</evidence>
<feature type="domain" description="CopC" evidence="7">
    <location>
        <begin position="31"/>
        <end position="126"/>
    </location>
</feature>
<feature type="transmembrane region" description="Helical" evidence="6">
    <location>
        <begin position="186"/>
        <end position="206"/>
    </location>
</feature>
<dbReference type="InterPro" id="IPR032694">
    <property type="entry name" value="CopC/D"/>
</dbReference>
<evidence type="ECO:0000256" key="3">
    <source>
        <dbReference type="ARBA" id="ARBA00022729"/>
    </source>
</evidence>
<dbReference type="SUPFAM" id="SSF81296">
    <property type="entry name" value="E set domains"/>
    <property type="match status" value="1"/>
</dbReference>
<evidence type="ECO:0000256" key="2">
    <source>
        <dbReference type="ARBA" id="ARBA00022723"/>
    </source>
</evidence>
<dbReference type="AlphaFoldDB" id="A0A2T0VJ34"/>
<dbReference type="GO" id="GO:0005507">
    <property type="term" value="F:copper ion binding"/>
    <property type="evidence" value="ECO:0007669"/>
    <property type="project" value="InterPro"/>
</dbReference>
<dbReference type="PANTHER" id="PTHR34820">
    <property type="entry name" value="INNER MEMBRANE PROTEIN YEBZ"/>
    <property type="match status" value="1"/>
</dbReference>